<dbReference type="AlphaFoldDB" id="A0A3R5VW98"/>
<evidence type="ECO:0008006" key="3">
    <source>
        <dbReference type="Google" id="ProtNLM"/>
    </source>
</evidence>
<evidence type="ECO:0000313" key="1">
    <source>
        <dbReference type="EMBL" id="RGQ52648.1"/>
    </source>
</evidence>
<accession>A0A3R5VW98</accession>
<comment type="caution">
    <text evidence="1">The sequence shown here is derived from an EMBL/GenBank/DDBJ whole genome shotgun (WGS) entry which is preliminary data.</text>
</comment>
<dbReference type="EMBL" id="QRTF01000006">
    <property type="protein sequence ID" value="RGQ52648.1"/>
    <property type="molecule type" value="Genomic_DNA"/>
</dbReference>
<dbReference type="InterPro" id="IPR011664">
    <property type="entry name" value="Abi_system_AbiD/AbiF-like"/>
</dbReference>
<proteinExistence type="predicted"/>
<dbReference type="RefSeq" id="WP_118109095.1">
    <property type="nucleotide sequence ID" value="NZ_CBCTRZ010000002.1"/>
</dbReference>
<name>A0A3R5VW98_9FIRM</name>
<dbReference type="Pfam" id="PF07751">
    <property type="entry name" value="Abi_2"/>
    <property type="match status" value="1"/>
</dbReference>
<evidence type="ECO:0000313" key="2">
    <source>
        <dbReference type="Proteomes" id="UP000283738"/>
    </source>
</evidence>
<reference evidence="1 2" key="1">
    <citation type="submission" date="2018-08" db="EMBL/GenBank/DDBJ databases">
        <title>A genome reference for cultivated species of the human gut microbiota.</title>
        <authorList>
            <person name="Zou Y."/>
            <person name="Xue W."/>
            <person name="Luo G."/>
        </authorList>
    </citation>
    <scope>NUCLEOTIDE SEQUENCE [LARGE SCALE GENOMIC DNA]</scope>
    <source>
        <strain evidence="1 2">AF28-15</strain>
    </source>
</reference>
<protein>
    <recommendedName>
        <fullName evidence="3">Abi family protein</fullName>
    </recommendedName>
</protein>
<sequence length="71" mass="8293">MKGNYLTIGNLSYLYSALKDSEKNTIAKYYSEKYNKQYKPSSHLRISSRDMESALKIFNLIRNQCAHSYCT</sequence>
<dbReference type="Proteomes" id="UP000283738">
    <property type="component" value="Unassembled WGS sequence"/>
</dbReference>
<gene>
    <name evidence="1" type="ORF">DWY96_04295</name>
</gene>
<organism evidence="1 2">
    <name type="scientific">Roseburia inulinivorans</name>
    <dbReference type="NCBI Taxonomy" id="360807"/>
    <lineage>
        <taxon>Bacteria</taxon>
        <taxon>Bacillati</taxon>
        <taxon>Bacillota</taxon>
        <taxon>Clostridia</taxon>
        <taxon>Lachnospirales</taxon>
        <taxon>Lachnospiraceae</taxon>
        <taxon>Roseburia</taxon>
    </lineage>
</organism>